<evidence type="ECO:0000256" key="3">
    <source>
        <dbReference type="PROSITE-ProRule" id="PRU00339"/>
    </source>
</evidence>
<organism evidence="4 5">
    <name type="scientific">Flagellimonas eckloniae</name>
    <dbReference type="NCBI Taxonomy" id="346185"/>
    <lineage>
        <taxon>Bacteria</taxon>
        <taxon>Pseudomonadati</taxon>
        <taxon>Bacteroidota</taxon>
        <taxon>Flavobacteriia</taxon>
        <taxon>Flavobacteriales</taxon>
        <taxon>Flavobacteriaceae</taxon>
        <taxon>Flagellimonas</taxon>
    </lineage>
</organism>
<sequence>MNRKNLLFFLIFLGTFFVLSAQETKIYSHEDKAFQDALALYNNQQYQASQAIFEKVKTTTADGETEANSAYYSANAAIRLNQRGADGMMEDFVERYPTSTKRNSAFLDVADYYFETGKYPYALKWYKKVDQSAMSNTDKERFNFNNGYALYASKRPKDAERYLSKVSNSPKYGSQAKYYLGYIAYEQDDYDEASARFDQITDPELLNEKLSYYQADLNFKLGNFEEAIAMAKKQLPKSDRKEISELNKIIGESYFNLGQYGEAVPYLKKYRGRRGKLSNTDYYLMGYSHYKQGDFEGAIQYFNKIIGGTNSVSQNAYYHLAECYLKLDKKSEALNAFRNASQMDFSAEIQKDALLNYARLSYEIGNAYEPVPQVMTNYLERYPKDEHQQEIRELLVDSYITSKNFEGAMTLLEKNKGYASKETYQKVAFYRGVELFIDGDYEPALERFSKSLKSAENKTFEARALYWKAESAYRLNRFDDALVDFSQFQRNPVAKSLDEYQSIDYNLGYCYFKLKDYGNAITYFKKVTTSNAEDNERLNDSYLRLGDSYFVNSKYKLAQSAYDESSKLNGPERDYAAFQKALCSGFLGNSSAKIDDLNQFLIRYSKSSLRDDALFELGNSYIKAGKETSGLQTYDRLIEEFSRSKFAPRALLRQGLVHYNANRNDQALSKLKAVVKKYPNTQEAKQAVATAKLVYVDEGRVGEYAAWVRNLDFVEVTDSELDNATFEAADRKYVEGKTDVAIRGFEDYLREFPNGLHALKVNFNLAQLYFSKGEKDNALSNYIVVANSGSGENTEQALTRVCEIYVGKQDYQNAIPYLEQLESTAEIVQNKTFAQSNLMKGYYGKKDYGQTIAYAEKVLKAPKIDNRIKSDAQTMIARSAIATDNEQLAETAYKEVKKIATGELAAEAWFYDAYFKNKNQDFEASNISVQKLAKDYAGYKQWGGKGLIIMAKNFYALEDAFQATYILESVISNFAEYDDIVEEAKGELSWIKTREAQSNSSVDPNGN</sequence>
<reference evidence="4 5" key="1">
    <citation type="submission" date="2015-04" db="EMBL/GenBank/DDBJ databases">
        <title>Complete genome of flavobacterium.</title>
        <authorList>
            <person name="Kwon Y.M."/>
            <person name="Kim S.-J."/>
        </authorList>
    </citation>
    <scope>NUCLEOTIDE SEQUENCE [LARGE SCALE GENOMIC DNA]</scope>
    <source>
        <strain evidence="4 5">DK169</strain>
    </source>
</reference>
<dbReference type="Pfam" id="PF13174">
    <property type="entry name" value="TPR_6"/>
    <property type="match status" value="2"/>
</dbReference>
<comment type="caution">
    <text evidence="4">The sequence shown here is derived from an EMBL/GenBank/DDBJ whole genome shotgun (WGS) entry which is preliminary data.</text>
</comment>
<dbReference type="AlphaFoldDB" id="A0A0Q0XKC6"/>
<dbReference type="STRING" id="346185.AAY42_16795"/>
<feature type="repeat" description="TPR" evidence="3">
    <location>
        <begin position="314"/>
        <end position="347"/>
    </location>
</feature>
<evidence type="ECO:0000313" key="4">
    <source>
        <dbReference type="EMBL" id="KQC31357.1"/>
    </source>
</evidence>
<keyword evidence="2 3" id="KW-0802">TPR repeat</keyword>
<dbReference type="PATRIC" id="fig|1547436.3.peg.3463"/>
<dbReference type="Pfam" id="PF12895">
    <property type="entry name" value="ANAPC3"/>
    <property type="match status" value="1"/>
</dbReference>
<dbReference type="Pfam" id="PF13181">
    <property type="entry name" value="TPR_8"/>
    <property type="match status" value="1"/>
</dbReference>
<protein>
    <submittedName>
        <fullName evidence="4">Tetratricopeptide repeat protein</fullName>
    </submittedName>
</protein>
<keyword evidence="1" id="KW-0677">Repeat</keyword>
<name>A0A0Q0XKC6_9FLAO</name>
<accession>A0A0Q0XKC6</accession>
<dbReference type="SUPFAM" id="SSF48452">
    <property type="entry name" value="TPR-like"/>
    <property type="match status" value="4"/>
</dbReference>
<feature type="repeat" description="TPR" evidence="3">
    <location>
        <begin position="501"/>
        <end position="534"/>
    </location>
</feature>
<dbReference type="PANTHER" id="PTHR45586">
    <property type="entry name" value="TPR REPEAT-CONTAINING PROTEIN PA4667"/>
    <property type="match status" value="1"/>
</dbReference>
<dbReference type="PANTHER" id="PTHR45586:SF1">
    <property type="entry name" value="LIPOPOLYSACCHARIDE ASSEMBLY PROTEIN B"/>
    <property type="match status" value="1"/>
</dbReference>
<dbReference type="InterPro" id="IPR051012">
    <property type="entry name" value="CellSynth/LPSAsmb/PSIAsmb"/>
</dbReference>
<dbReference type="InterPro" id="IPR011990">
    <property type="entry name" value="TPR-like_helical_dom_sf"/>
</dbReference>
<dbReference type="Proteomes" id="UP000050827">
    <property type="component" value="Unassembled WGS sequence"/>
</dbReference>
<evidence type="ECO:0000256" key="1">
    <source>
        <dbReference type="ARBA" id="ARBA00022737"/>
    </source>
</evidence>
<dbReference type="SUPFAM" id="SSF81901">
    <property type="entry name" value="HCP-like"/>
    <property type="match status" value="1"/>
</dbReference>
<dbReference type="Gene3D" id="1.25.40.10">
    <property type="entry name" value="Tetratricopeptide repeat domain"/>
    <property type="match status" value="7"/>
</dbReference>
<dbReference type="EMBL" id="LCTZ01000002">
    <property type="protein sequence ID" value="KQC31357.1"/>
    <property type="molecule type" value="Genomic_DNA"/>
</dbReference>
<dbReference type="SMART" id="SM00028">
    <property type="entry name" value="TPR"/>
    <property type="match status" value="11"/>
</dbReference>
<gene>
    <name evidence="4" type="ORF">AAY42_16795</name>
</gene>
<dbReference type="PROSITE" id="PS50005">
    <property type="entry name" value="TPR"/>
    <property type="match status" value="2"/>
</dbReference>
<dbReference type="RefSeq" id="WP_055397301.1">
    <property type="nucleotide sequence ID" value="NZ_LCTZ01000002.1"/>
</dbReference>
<evidence type="ECO:0000256" key="2">
    <source>
        <dbReference type="ARBA" id="ARBA00022803"/>
    </source>
</evidence>
<proteinExistence type="predicted"/>
<dbReference type="OrthoDB" id="9814448at2"/>
<keyword evidence="5" id="KW-1185">Reference proteome</keyword>
<evidence type="ECO:0000313" key="5">
    <source>
        <dbReference type="Proteomes" id="UP000050827"/>
    </source>
</evidence>
<dbReference type="Pfam" id="PF13432">
    <property type="entry name" value="TPR_16"/>
    <property type="match status" value="2"/>
</dbReference>
<dbReference type="InterPro" id="IPR019734">
    <property type="entry name" value="TPR_rpt"/>
</dbReference>